<accession>A0ABD5S544</accession>
<feature type="non-terminal residue" evidence="2">
    <location>
        <position position="1"/>
    </location>
</feature>
<dbReference type="PANTHER" id="PTHR10055">
    <property type="entry name" value="TRYPTOPHANYL-TRNA SYNTHETASE"/>
    <property type="match status" value="1"/>
</dbReference>
<proteinExistence type="predicted"/>
<feature type="region of interest" description="Disordered" evidence="1">
    <location>
        <begin position="66"/>
        <end position="95"/>
    </location>
</feature>
<dbReference type="EMBL" id="JBHSWU010001284">
    <property type="protein sequence ID" value="MFC6726649.1"/>
    <property type="molecule type" value="Genomic_DNA"/>
</dbReference>
<evidence type="ECO:0000256" key="1">
    <source>
        <dbReference type="SAM" id="MobiDB-lite"/>
    </source>
</evidence>
<evidence type="ECO:0000313" key="3">
    <source>
        <dbReference type="Proteomes" id="UP001596328"/>
    </source>
</evidence>
<organism evidence="2 3">
    <name type="scientific">Halobium palmae</name>
    <dbReference type="NCBI Taxonomy" id="1776492"/>
    <lineage>
        <taxon>Archaea</taxon>
        <taxon>Methanobacteriati</taxon>
        <taxon>Methanobacteriota</taxon>
        <taxon>Stenosarchaea group</taxon>
        <taxon>Halobacteria</taxon>
        <taxon>Halobacteriales</taxon>
        <taxon>Haloferacaceae</taxon>
        <taxon>Halobium</taxon>
    </lineage>
</organism>
<dbReference type="Gene3D" id="1.10.240.10">
    <property type="entry name" value="Tyrosyl-Transfer RNA Synthetase"/>
    <property type="match status" value="1"/>
</dbReference>
<keyword evidence="2" id="KW-0436">Ligase</keyword>
<protein>
    <submittedName>
        <fullName evidence="2">Tryptophan--tRNA ligase</fullName>
    </submittedName>
</protein>
<dbReference type="Proteomes" id="UP001596328">
    <property type="component" value="Unassembled WGS sequence"/>
</dbReference>
<name>A0ABD5S544_9EURY</name>
<sequence>ATHRERGGDPEVDVAYQLLQAFFEEDDAELDRLAAEYRSGDLLSGELKAHAAERISGFLEAHRERRPGGDLREAAEPYRLRGNERRQLRHDPLAE</sequence>
<reference evidence="2 3" key="1">
    <citation type="journal article" date="2019" name="Int. J. Syst. Evol. Microbiol.">
        <title>The Global Catalogue of Microorganisms (GCM) 10K type strain sequencing project: providing services to taxonomists for standard genome sequencing and annotation.</title>
        <authorList>
            <consortium name="The Broad Institute Genomics Platform"/>
            <consortium name="The Broad Institute Genome Sequencing Center for Infectious Disease"/>
            <person name="Wu L."/>
            <person name="Ma J."/>
        </authorList>
    </citation>
    <scope>NUCLEOTIDE SEQUENCE [LARGE SCALE GENOMIC DNA]</scope>
    <source>
        <strain evidence="2 3">NBRC 111368</strain>
    </source>
</reference>
<evidence type="ECO:0000313" key="2">
    <source>
        <dbReference type="EMBL" id="MFC6726649.1"/>
    </source>
</evidence>
<dbReference type="SUPFAM" id="SSF52374">
    <property type="entry name" value="Nucleotidylyl transferase"/>
    <property type="match status" value="1"/>
</dbReference>
<gene>
    <name evidence="2" type="ORF">ACFQE1_20220</name>
</gene>
<dbReference type="PANTHER" id="PTHR10055:SF1">
    <property type="entry name" value="TRYPTOPHAN--TRNA LIGASE, CYTOPLASMIC"/>
    <property type="match status" value="1"/>
</dbReference>
<comment type="caution">
    <text evidence="2">The sequence shown here is derived from an EMBL/GenBank/DDBJ whole genome shotgun (WGS) entry which is preliminary data.</text>
</comment>
<keyword evidence="3" id="KW-1185">Reference proteome</keyword>
<dbReference type="GO" id="GO:0016874">
    <property type="term" value="F:ligase activity"/>
    <property type="evidence" value="ECO:0007669"/>
    <property type="project" value="UniProtKB-KW"/>
</dbReference>
<dbReference type="AlphaFoldDB" id="A0ABD5S544"/>